<reference evidence="2" key="1">
    <citation type="submission" date="2016-11" db="UniProtKB">
        <authorList>
            <consortium name="WormBaseParasite"/>
        </authorList>
    </citation>
    <scope>IDENTIFICATION</scope>
    <source>
        <strain evidence="2">pt0022</strain>
    </source>
</reference>
<dbReference type="WBParaSite" id="maker-PairedContig_3523-snap-gene-0.15-mRNA-1">
    <property type="protein sequence ID" value="maker-PairedContig_3523-snap-gene-0.15-mRNA-1"/>
    <property type="gene ID" value="maker-PairedContig_3523-snap-gene-0.15"/>
</dbReference>
<evidence type="ECO:0000256" key="1">
    <source>
        <dbReference type="SAM" id="Phobius"/>
    </source>
</evidence>
<keyword evidence="1" id="KW-1133">Transmembrane helix</keyword>
<keyword evidence="1" id="KW-0472">Membrane</keyword>
<accession>A0A1I8EN35</accession>
<dbReference type="AlphaFoldDB" id="A0A1I8EN35"/>
<proteinExistence type="predicted"/>
<evidence type="ECO:0000313" key="2">
    <source>
        <dbReference type="WBParaSite" id="maker-PairedContig_3523-snap-gene-0.15-mRNA-1"/>
    </source>
</evidence>
<name>A0A1I8EN35_WUCBA</name>
<organism evidence="2">
    <name type="scientific">Wuchereria bancrofti</name>
    <dbReference type="NCBI Taxonomy" id="6293"/>
    <lineage>
        <taxon>Eukaryota</taxon>
        <taxon>Metazoa</taxon>
        <taxon>Ecdysozoa</taxon>
        <taxon>Nematoda</taxon>
        <taxon>Chromadorea</taxon>
        <taxon>Rhabditida</taxon>
        <taxon>Spirurina</taxon>
        <taxon>Spiruromorpha</taxon>
        <taxon>Filarioidea</taxon>
        <taxon>Onchocercidae</taxon>
        <taxon>Wuchereria</taxon>
    </lineage>
</organism>
<sequence length="74" mass="8710">MHVHMLFVYLLVVKMILLMMRTIAIIAITIFALEPYRHATFLLFSGKKCTLKVISIPTQKITRSRIPLNNRYYI</sequence>
<keyword evidence="1" id="KW-0812">Transmembrane</keyword>
<protein>
    <submittedName>
        <fullName evidence="2">Uncharacterized protein</fullName>
    </submittedName>
</protein>
<feature type="transmembrane region" description="Helical" evidence="1">
    <location>
        <begin position="6"/>
        <end position="33"/>
    </location>
</feature>